<evidence type="ECO:0000313" key="2">
    <source>
        <dbReference type="Proteomes" id="UP000789860"/>
    </source>
</evidence>
<proteinExistence type="predicted"/>
<feature type="non-terminal residue" evidence="1">
    <location>
        <position position="221"/>
    </location>
</feature>
<keyword evidence="2" id="KW-1185">Reference proteome</keyword>
<name>A0ACA9MLF7_9GLOM</name>
<evidence type="ECO:0000313" key="1">
    <source>
        <dbReference type="EMBL" id="CAG8597706.1"/>
    </source>
</evidence>
<organism evidence="1 2">
    <name type="scientific">Scutellospora calospora</name>
    <dbReference type="NCBI Taxonomy" id="85575"/>
    <lineage>
        <taxon>Eukaryota</taxon>
        <taxon>Fungi</taxon>
        <taxon>Fungi incertae sedis</taxon>
        <taxon>Mucoromycota</taxon>
        <taxon>Glomeromycotina</taxon>
        <taxon>Glomeromycetes</taxon>
        <taxon>Diversisporales</taxon>
        <taxon>Gigasporaceae</taxon>
        <taxon>Scutellospora</taxon>
    </lineage>
</organism>
<reference evidence="1" key="1">
    <citation type="submission" date="2021-06" db="EMBL/GenBank/DDBJ databases">
        <authorList>
            <person name="Kallberg Y."/>
            <person name="Tangrot J."/>
            <person name="Rosling A."/>
        </authorList>
    </citation>
    <scope>NUCLEOTIDE SEQUENCE</scope>
    <source>
        <strain evidence="1">AU212A</strain>
    </source>
</reference>
<accession>A0ACA9MLF7</accession>
<sequence length="221" mass="26689">KIIEHPIINTLKSNLNIFDEYAIENFHSLLQRYTTSKVIFQYDYPYTKKDLNNLVKLSAICLIDFFNNLQQNPDKTELKKEGKKIKKDYYYFSDIQSEFSFKALPLRYHSRYYFKMNSLYDYLECSDLLENKGLVLRCEHGYHNRCFQILGYYCHYCFEYLSNSIEELLHLYNERIRMNESSNDWENSKDQSKKLEFDESENIEPVKACVDIDEKLKKKLQ</sequence>
<comment type="caution">
    <text evidence="1">The sequence shown here is derived from an EMBL/GenBank/DDBJ whole genome shotgun (WGS) entry which is preliminary data.</text>
</comment>
<protein>
    <submittedName>
        <fullName evidence="1">7260_t:CDS:1</fullName>
    </submittedName>
</protein>
<feature type="non-terminal residue" evidence="1">
    <location>
        <position position="1"/>
    </location>
</feature>
<dbReference type="EMBL" id="CAJVPM010013883">
    <property type="protein sequence ID" value="CAG8597706.1"/>
    <property type="molecule type" value="Genomic_DNA"/>
</dbReference>
<gene>
    <name evidence="1" type="ORF">SCALOS_LOCUS6813</name>
</gene>
<dbReference type="Proteomes" id="UP000789860">
    <property type="component" value="Unassembled WGS sequence"/>
</dbReference>